<dbReference type="AlphaFoldDB" id="A0A6S6SYY1"/>
<sequence>MIMSDAQKGEISKTLGNYGYNEDMSRYPCVLSDDAGSQYHLVLSDGIWLFSEEVHYGDSSCGYKTEVADIKSYSDERLNEMVTSHYPSLDFVKETLGDDWSMIALECGFECDML</sequence>
<evidence type="ECO:0000313" key="1">
    <source>
        <dbReference type="EMBL" id="CAA6807754.1"/>
    </source>
</evidence>
<reference evidence="1" key="1">
    <citation type="submission" date="2020-01" db="EMBL/GenBank/DDBJ databases">
        <authorList>
            <person name="Meier V. D."/>
            <person name="Meier V D."/>
        </authorList>
    </citation>
    <scope>NUCLEOTIDE SEQUENCE</scope>
    <source>
        <strain evidence="1">HLG_WM_MAG_01</strain>
    </source>
</reference>
<dbReference type="EMBL" id="CACVAS010000047">
    <property type="protein sequence ID" value="CAA6807754.1"/>
    <property type="molecule type" value="Genomic_DNA"/>
</dbReference>
<proteinExistence type="predicted"/>
<name>A0A6S6SYY1_9BACT</name>
<organism evidence="1">
    <name type="scientific">uncultured Sulfurovum sp</name>
    <dbReference type="NCBI Taxonomy" id="269237"/>
    <lineage>
        <taxon>Bacteria</taxon>
        <taxon>Pseudomonadati</taxon>
        <taxon>Campylobacterota</taxon>
        <taxon>Epsilonproteobacteria</taxon>
        <taxon>Campylobacterales</taxon>
        <taxon>Sulfurovaceae</taxon>
        <taxon>Sulfurovum</taxon>
        <taxon>environmental samples</taxon>
    </lineage>
</organism>
<protein>
    <submittedName>
        <fullName evidence="1">Uncharacterized protein</fullName>
    </submittedName>
</protein>
<gene>
    <name evidence="1" type="ORF">HELGO_WM3332</name>
</gene>
<accession>A0A6S6SYY1</accession>